<dbReference type="CDD" id="cd00170">
    <property type="entry name" value="SEC14"/>
    <property type="match status" value="1"/>
</dbReference>
<dbReference type="EMBL" id="KB446544">
    <property type="protein sequence ID" value="EME40320.1"/>
    <property type="molecule type" value="Genomic_DNA"/>
</dbReference>
<dbReference type="SUPFAM" id="SSF46938">
    <property type="entry name" value="CRAL/TRIO N-terminal domain"/>
    <property type="match status" value="1"/>
</dbReference>
<feature type="compositionally biased region" description="Polar residues" evidence="1">
    <location>
        <begin position="44"/>
        <end position="57"/>
    </location>
</feature>
<dbReference type="Pfam" id="PF00650">
    <property type="entry name" value="CRAL_TRIO"/>
    <property type="match status" value="1"/>
</dbReference>
<accession>N1PFG5</accession>
<dbReference type="HOGENOM" id="CLU_016665_3_0_1"/>
<dbReference type="SMART" id="SM01100">
    <property type="entry name" value="CRAL_TRIO_N"/>
    <property type="match status" value="1"/>
</dbReference>
<feature type="compositionally biased region" description="Basic residues" evidence="1">
    <location>
        <begin position="61"/>
        <end position="73"/>
    </location>
</feature>
<dbReference type="InterPro" id="IPR052432">
    <property type="entry name" value="PITP/CRAL-TRIO"/>
</dbReference>
<dbReference type="PANTHER" id="PTHR46590">
    <property type="entry name" value="PHOSPHATIDYLINOSITOL TRANSFER PROTEIN CSR1-RELATED"/>
    <property type="match status" value="1"/>
</dbReference>
<dbReference type="STRING" id="675120.N1PFG5"/>
<evidence type="ECO:0000313" key="4">
    <source>
        <dbReference type="Proteomes" id="UP000016933"/>
    </source>
</evidence>
<evidence type="ECO:0000313" key="3">
    <source>
        <dbReference type="EMBL" id="EME40320.1"/>
    </source>
</evidence>
<dbReference type="InterPro" id="IPR011074">
    <property type="entry name" value="CRAL/TRIO_N_dom"/>
</dbReference>
<feature type="region of interest" description="Disordered" evidence="1">
    <location>
        <begin position="422"/>
        <end position="446"/>
    </location>
</feature>
<dbReference type="Gene3D" id="3.40.525.10">
    <property type="entry name" value="CRAL-TRIO lipid binding domain"/>
    <property type="match status" value="1"/>
</dbReference>
<dbReference type="SMART" id="SM00516">
    <property type="entry name" value="SEC14"/>
    <property type="match status" value="1"/>
</dbReference>
<dbReference type="SUPFAM" id="SSF52087">
    <property type="entry name" value="CRAL/TRIO domain"/>
    <property type="match status" value="1"/>
</dbReference>
<dbReference type="InterPro" id="IPR036273">
    <property type="entry name" value="CRAL/TRIO_N_dom_sf"/>
</dbReference>
<dbReference type="Proteomes" id="UP000016933">
    <property type="component" value="Unassembled WGS sequence"/>
</dbReference>
<gene>
    <name evidence="3" type="ORF">DOTSEDRAFT_138359</name>
</gene>
<evidence type="ECO:0000259" key="2">
    <source>
        <dbReference type="PROSITE" id="PS50191"/>
    </source>
</evidence>
<dbReference type="PROSITE" id="PS50191">
    <property type="entry name" value="CRAL_TRIO"/>
    <property type="match status" value="1"/>
</dbReference>
<dbReference type="OrthoDB" id="43460at2759"/>
<dbReference type="eggNOG" id="KOG1470">
    <property type="taxonomic scope" value="Eukaryota"/>
</dbReference>
<dbReference type="PANTHER" id="PTHR46590:SF1">
    <property type="entry name" value="PHOSPHATIDYLINOSITOL TRANSFER PROTEIN CSR1"/>
    <property type="match status" value="1"/>
</dbReference>
<reference evidence="4" key="1">
    <citation type="journal article" date="2012" name="PLoS Genet.">
        <title>The genomes of the fungal plant pathogens Cladosporium fulvum and Dothistroma septosporum reveal adaptation to different hosts and lifestyles but also signatures of common ancestry.</title>
        <authorList>
            <person name="de Wit P.J.G.M."/>
            <person name="van der Burgt A."/>
            <person name="Oekmen B."/>
            <person name="Stergiopoulos I."/>
            <person name="Abd-Elsalam K.A."/>
            <person name="Aerts A.L."/>
            <person name="Bahkali A.H."/>
            <person name="Beenen H.G."/>
            <person name="Chettri P."/>
            <person name="Cox M.P."/>
            <person name="Datema E."/>
            <person name="de Vries R.P."/>
            <person name="Dhillon B."/>
            <person name="Ganley A.R."/>
            <person name="Griffiths S.A."/>
            <person name="Guo Y."/>
            <person name="Hamelin R.C."/>
            <person name="Henrissat B."/>
            <person name="Kabir M.S."/>
            <person name="Jashni M.K."/>
            <person name="Kema G."/>
            <person name="Klaubauf S."/>
            <person name="Lapidus A."/>
            <person name="Levasseur A."/>
            <person name="Lindquist E."/>
            <person name="Mehrabi R."/>
            <person name="Ohm R.A."/>
            <person name="Owen T.J."/>
            <person name="Salamov A."/>
            <person name="Schwelm A."/>
            <person name="Schijlen E."/>
            <person name="Sun H."/>
            <person name="van den Burg H.A."/>
            <person name="van Ham R.C.H.J."/>
            <person name="Zhang S."/>
            <person name="Goodwin S.B."/>
            <person name="Grigoriev I.V."/>
            <person name="Collemare J."/>
            <person name="Bradshaw R.E."/>
        </authorList>
    </citation>
    <scope>NUCLEOTIDE SEQUENCE [LARGE SCALE GENOMIC DNA]</scope>
    <source>
        <strain evidence="4">NZE10 / CBS 128990</strain>
    </source>
</reference>
<name>N1PFG5_DOTSN</name>
<dbReference type="Pfam" id="PF03765">
    <property type="entry name" value="CRAL_TRIO_N"/>
    <property type="match status" value="1"/>
</dbReference>
<organism evidence="3 4">
    <name type="scientific">Dothistroma septosporum (strain NZE10 / CBS 128990)</name>
    <name type="common">Red band needle blight fungus</name>
    <name type="synonym">Mycosphaerella pini</name>
    <dbReference type="NCBI Taxonomy" id="675120"/>
    <lineage>
        <taxon>Eukaryota</taxon>
        <taxon>Fungi</taxon>
        <taxon>Dikarya</taxon>
        <taxon>Ascomycota</taxon>
        <taxon>Pezizomycotina</taxon>
        <taxon>Dothideomycetes</taxon>
        <taxon>Dothideomycetidae</taxon>
        <taxon>Mycosphaerellales</taxon>
        <taxon>Mycosphaerellaceae</taxon>
        <taxon>Dothistroma</taxon>
    </lineage>
</organism>
<reference evidence="3 4" key="2">
    <citation type="journal article" date="2012" name="PLoS Pathog.">
        <title>Diverse lifestyles and strategies of plant pathogenesis encoded in the genomes of eighteen Dothideomycetes fungi.</title>
        <authorList>
            <person name="Ohm R.A."/>
            <person name="Feau N."/>
            <person name="Henrissat B."/>
            <person name="Schoch C.L."/>
            <person name="Horwitz B.A."/>
            <person name="Barry K.W."/>
            <person name="Condon B.J."/>
            <person name="Copeland A.C."/>
            <person name="Dhillon B."/>
            <person name="Glaser F."/>
            <person name="Hesse C.N."/>
            <person name="Kosti I."/>
            <person name="LaButti K."/>
            <person name="Lindquist E.A."/>
            <person name="Lucas S."/>
            <person name="Salamov A.A."/>
            <person name="Bradshaw R.E."/>
            <person name="Ciuffetti L."/>
            <person name="Hamelin R.C."/>
            <person name="Kema G.H.J."/>
            <person name="Lawrence C."/>
            <person name="Scott J.A."/>
            <person name="Spatafora J.W."/>
            <person name="Turgeon B.G."/>
            <person name="de Wit P.J.G.M."/>
            <person name="Zhong S."/>
            <person name="Goodwin S.B."/>
            <person name="Grigoriev I.V."/>
        </authorList>
    </citation>
    <scope>NUCLEOTIDE SEQUENCE [LARGE SCALE GENOMIC DNA]</scope>
    <source>
        <strain evidence="4">NZE10 / CBS 128990</strain>
    </source>
</reference>
<keyword evidence="4" id="KW-1185">Reference proteome</keyword>
<feature type="domain" description="CRAL-TRIO" evidence="2">
    <location>
        <begin position="181"/>
        <end position="344"/>
    </location>
</feature>
<feature type="region of interest" description="Disordered" evidence="1">
    <location>
        <begin position="28"/>
        <end position="94"/>
    </location>
</feature>
<dbReference type="InterPro" id="IPR036865">
    <property type="entry name" value="CRAL-TRIO_dom_sf"/>
</dbReference>
<evidence type="ECO:0000256" key="1">
    <source>
        <dbReference type="SAM" id="MobiDB-lite"/>
    </source>
</evidence>
<protein>
    <recommendedName>
        <fullName evidence="2">CRAL-TRIO domain-containing protein</fullName>
    </recommendedName>
</protein>
<proteinExistence type="predicted"/>
<dbReference type="OMA" id="ISTMRWR"/>
<dbReference type="GO" id="GO:0120010">
    <property type="term" value="P:intermembrane phospholipid transfer"/>
    <property type="evidence" value="ECO:0007669"/>
    <property type="project" value="EnsemblFungi"/>
</dbReference>
<sequence>MAPQQLPGRPGNLTPDQEAKLKEMWAQTMELFGVSDEEGAHTNGAGTNPSSASISNDTVEKKKKKGLMGRFKKDKSDKDGDASMGGVDNDKHGQVREYEQALSSMTPEQIREAFWGMTKHDHPDALLLRFLRARKWDTHAAQVMALSTLHWRLKDMHVDDDIMIKGEEGAFKESKSSNAAEKKEGEDFLAQLRLGKSFLHGLDKDGRPCCYVRVRLHHGGEQSDKALERFTVYTIETARMMLRPPIDTATIVFDMTDFSMANMDYTPVKFMIKCFEANYPESLGGVLVYKSPWIFSGIWKIIKGWLDPVVAGKVHFVSNVKELESFVPRAQIPKELDGDEDWKWSYVESTEGENATMERTQERDQILAERKELVKSYESETMAWLNGESGEGRNRIAQRLAENYWRLDPYIRARSQYDRTGEIGQGGKLDFYPKSAAPVHANDDVD</sequence>
<dbReference type="InterPro" id="IPR001251">
    <property type="entry name" value="CRAL-TRIO_dom"/>
</dbReference>
<dbReference type="AlphaFoldDB" id="N1PFG5"/>